<evidence type="ECO:0000313" key="5">
    <source>
        <dbReference type="EMBL" id="CTR06618.1"/>
    </source>
</evidence>
<evidence type="ECO:0000256" key="1">
    <source>
        <dbReference type="ARBA" id="ARBA00006199"/>
    </source>
</evidence>
<dbReference type="EMBL" id="CWKI01000005">
    <property type="protein sequence ID" value="CTR06618.1"/>
    <property type="molecule type" value="Genomic_DNA"/>
</dbReference>
<name>A0A0K3CCH6_RHOTO</name>
<dbReference type="EMBL" id="LCTV02000005">
    <property type="protein sequence ID" value="PRQ74765.1"/>
    <property type="molecule type" value="Genomic_DNA"/>
</dbReference>
<comment type="subcellular location">
    <subcellularLocation>
        <location evidence="3">Cytoplasm</location>
    </subcellularLocation>
    <subcellularLocation>
        <location evidence="3">Nucleus</location>
    </subcellularLocation>
</comment>
<dbReference type="Pfam" id="PF08559">
    <property type="entry name" value="Cut8"/>
    <property type="match status" value="1"/>
</dbReference>
<dbReference type="Proteomes" id="UP000199069">
    <property type="component" value="Unassembled WGS sequence"/>
</dbReference>
<sequence length="436" mass="45101">MQWQSGSYSQPVQTLPSSPFSQPHLLSSPSHTPSSSLATTSPAHAVPFGAIPGSQPGVLGWGVGMSAANGGGFGFGFAGARMTGSAGGGASGSSSRAQTPASVGWGSAQGARPSSPAQAGPSTPSNSRRRRRSASPEGSSDEEGPSLRALRPMRSLQSGGGKRARTVQAASEAASGSPASSQGPVVDLGKALASLDKPALLNVFSKLLTTSPHLASTIASFLPTPTLSTILESLSSLEHAVTSATPTGAFLRPDYIFSRVRLPLEEYVSETKRYLSLFVPAQQPMGTLSEDNLAHPSTAFQFLHALTTSLLRLESTLPSSTSPTSSPPSANPLASHLVPLTLNAWHLFLTRLSSAINTQGRVLPTSLVQSWFDQADALAGSNPLGVGGERASQVRKAMEGVRERMRREVGWLVGLKSDVAAVGGSGMEGVEQEEEL</sequence>
<dbReference type="InterPro" id="IPR038422">
    <property type="entry name" value="Cut8/Sts1_sf"/>
</dbReference>
<keyword evidence="7" id="KW-1185">Reference proteome</keyword>
<proteinExistence type="inferred from homology"/>
<keyword evidence="2 3" id="KW-0539">Nucleus</keyword>
<dbReference type="AlphaFoldDB" id="A0A0K3CCH6"/>
<dbReference type="GO" id="GO:0071630">
    <property type="term" value="P:nuclear protein quality control by the ubiquitin-proteasome system"/>
    <property type="evidence" value="ECO:0007669"/>
    <property type="project" value="UniProtKB-UniRule"/>
</dbReference>
<comment type="function">
    <text evidence="3">Involved in ubiquitin-mediated protein degradation. Regulatory factor in the ubiquitin/proteasome pathway that controls the turnover of proteasome substrates. Targets proteasomes to the nucleus and facilitates the degradation of nuclear proteins.</text>
</comment>
<dbReference type="GO" id="GO:0015031">
    <property type="term" value="P:protein transport"/>
    <property type="evidence" value="ECO:0007669"/>
    <property type="project" value="UniProtKB-UniRule"/>
</dbReference>
<feature type="compositionally biased region" description="Low complexity" evidence="4">
    <location>
        <begin position="16"/>
        <end position="44"/>
    </location>
</feature>
<evidence type="ECO:0000256" key="4">
    <source>
        <dbReference type="SAM" id="MobiDB-lite"/>
    </source>
</evidence>
<dbReference type="PANTHER" id="PTHR28032">
    <property type="entry name" value="FI02826P"/>
    <property type="match status" value="1"/>
</dbReference>
<reference evidence="6 8" key="2">
    <citation type="journal article" date="2018" name="Elife">
        <title>Functional genomics of lipid metabolism in the oleaginous yeast Rhodosporidium toruloides.</title>
        <authorList>
            <person name="Coradetti S.T."/>
            <person name="Pinel D."/>
            <person name="Geiselman G."/>
            <person name="Ito M."/>
            <person name="Mondo S."/>
            <person name="Reilly M.C."/>
            <person name="Cheng Y.F."/>
            <person name="Bauer S."/>
            <person name="Grigoriev I."/>
            <person name="Gladden J.M."/>
            <person name="Simmons B.A."/>
            <person name="Brem R."/>
            <person name="Arkin A.P."/>
            <person name="Skerker J.M."/>
        </authorList>
    </citation>
    <scope>NUCLEOTIDE SEQUENCE [LARGE SCALE GENOMIC DNA]</scope>
    <source>
        <strain evidence="6 8">NBRC 0880</strain>
    </source>
</reference>
<comment type="similarity">
    <text evidence="1 3">Belongs to the cut8/STS1 family.</text>
</comment>
<accession>A0A0K3CCH6</accession>
<evidence type="ECO:0000256" key="3">
    <source>
        <dbReference type="RuleBase" id="RU368013"/>
    </source>
</evidence>
<dbReference type="STRING" id="5286.A0A0K3CCH6"/>
<dbReference type="GO" id="GO:0070628">
    <property type="term" value="F:proteasome binding"/>
    <property type="evidence" value="ECO:0007669"/>
    <property type="project" value="TreeGrafter"/>
</dbReference>
<feature type="region of interest" description="Disordered" evidence="4">
    <location>
        <begin position="84"/>
        <end position="184"/>
    </location>
</feature>
<dbReference type="GO" id="GO:0031144">
    <property type="term" value="P:proteasome localization"/>
    <property type="evidence" value="ECO:0007669"/>
    <property type="project" value="UniProtKB-UniRule"/>
</dbReference>
<dbReference type="InterPro" id="IPR013868">
    <property type="entry name" value="Cut8/Sts1_fam"/>
</dbReference>
<dbReference type="OMA" id="KDAYPYS"/>
<feature type="region of interest" description="Disordered" evidence="4">
    <location>
        <begin position="1"/>
        <end position="44"/>
    </location>
</feature>
<keyword evidence="3" id="KW-0653">Protein transport</keyword>
<evidence type="ECO:0000313" key="6">
    <source>
        <dbReference type="EMBL" id="PRQ74765.1"/>
    </source>
</evidence>
<organism evidence="5 7">
    <name type="scientific">Rhodotorula toruloides</name>
    <name type="common">Yeast</name>
    <name type="synonym">Rhodosporidium toruloides</name>
    <dbReference type="NCBI Taxonomy" id="5286"/>
    <lineage>
        <taxon>Eukaryota</taxon>
        <taxon>Fungi</taxon>
        <taxon>Dikarya</taxon>
        <taxon>Basidiomycota</taxon>
        <taxon>Pucciniomycotina</taxon>
        <taxon>Microbotryomycetes</taxon>
        <taxon>Sporidiobolales</taxon>
        <taxon>Sporidiobolaceae</taxon>
        <taxon>Rhodotorula</taxon>
    </lineage>
</organism>
<dbReference type="Gene3D" id="1.20.58.1590">
    <property type="entry name" value="Tethering factor for nuclear proteasome Cut8/Sts1"/>
    <property type="match status" value="1"/>
</dbReference>
<keyword evidence="3" id="KW-0963">Cytoplasm</keyword>
<gene>
    <name evidence="5" type="primary">FGENESH: predicted gene_5.24</name>
    <name evidence="6" type="ORF">AAT19DRAFT_13787</name>
    <name evidence="5" type="ORF">BN2166_0024790</name>
</gene>
<evidence type="ECO:0000313" key="8">
    <source>
        <dbReference type="Proteomes" id="UP000239560"/>
    </source>
</evidence>
<dbReference type="PANTHER" id="PTHR28032:SF1">
    <property type="entry name" value="FI02826P"/>
    <property type="match status" value="1"/>
</dbReference>
<feature type="compositionally biased region" description="Low complexity" evidence="4">
    <location>
        <begin position="168"/>
        <end position="184"/>
    </location>
</feature>
<dbReference type="GO" id="GO:0005737">
    <property type="term" value="C:cytoplasm"/>
    <property type="evidence" value="ECO:0007669"/>
    <property type="project" value="UniProtKB-SubCell"/>
</dbReference>
<comment type="subunit">
    <text evidence="3">Binds the proteasome.</text>
</comment>
<dbReference type="GO" id="GO:0031965">
    <property type="term" value="C:nuclear membrane"/>
    <property type="evidence" value="ECO:0007669"/>
    <property type="project" value="TreeGrafter"/>
</dbReference>
<reference evidence="5 7" key="1">
    <citation type="submission" date="2015-07" db="EMBL/GenBank/DDBJ databases">
        <authorList>
            <person name="Cajimat M.N.B."/>
            <person name="Milazzo M.L."/>
            <person name="Fulhorst C.F."/>
        </authorList>
    </citation>
    <scope>NUCLEOTIDE SEQUENCE [LARGE SCALE GENOMIC DNA]</scope>
    <source>
        <strain evidence="5">Single colony</strain>
    </source>
</reference>
<evidence type="ECO:0000313" key="7">
    <source>
        <dbReference type="Proteomes" id="UP000199069"/>
    </source>
</evidence>
<dbReference type="Proteomes" id="UP000239560">
    <property type="component" value="Unassembled WGS sequence"/>
</dbReference>
<keyword evidence="3" id="KW-0813">Transport</keyword>
<feature type="compositionally biased region" description="Polar residues" evidence="4">
    <location>
        <begin position="1"/>
        <end position="15"/>
    </location>
</feature>
<dbReference type="OrthoDB" id="10061064at2759"/>
<evidence type="ECO:0000256" key="2">
    <source>
        <dbReference type="ARBA" id="ARBA00023242"/>
    </source>
</evidence>
<protein>
    <recommendedName>
        <fullName evidence="3">Tethering factor for nuclear proteasome STS1</fullName>
    </recommendedName>
</protein>